<dbReference type="CDD" id="cd02002">
    <property type="entry name" value="TPP_BFDC"/>
    <property type="match status" value="1"/>
</dbReference>
<dbReference type="InterPro" id="IPR029035">
    <property type="entry name" value="DHS-like_NAD/FAD-binding_dom"/>
</dbReference>
<dbReference type="GO" id="GO:0000287">
    <property type="term" value="F:magnesium ion binding"/>
    <property type="evidence" value="ECO:0007669"/>
    <property type="project" value="InterPro"/>
</dbReference>
<dbReference type="GO" id="GO:0050660">
    <property type="term" value="F:flavin adenine dinucleotide binding"/>
    <property type="evidence" value="ECO:0007669"/>
    <property type="project" value="TreeGrafter"/>
</dbReference>
<dbReference type="RefSeq" id="WP_098246446.1">
    <property type="nucleotide sequence ID" value="NZ_CP022685.1"/>
</dbReference>
<evidence type="ECO:0000256" key="4">
    <source>
        <dbReference type="SAM" id="MobiDB-lite"/>
    </source>
</evidence>
<evidence type="ECO:0000256" key="1">
    <source>
        <dbReference type="ARBA" id="ARBA00007812"/>
    </source>
</evidence>
<dbReference type="InterPro" id="IPR045229">
    <property type="entry name" value="TPP_enz"/>
</dbReference>
<dbReference type="InterPro" id="IPR012001">
    <property type="entry name" value="Thiamin_PyroP_enz_TPP-bd_dom"/>
</dbReference>
<feature type="domain" description="Thiamine pyrophosphate enzyme N-terminal TPP-binding" evidence="7">
    <location>
        <begin position="21"/>
        <end position="123"/>
    </location>
</feature>
<dbReference type="PANTHER" id="PTHR18968">
    <property type="entry name" value="THIAMINE PYROPHOSPHATE ENZYMES"/>
    <property type="match status" value="1"/>
</dbReference>
<name>A0A291QM09_9ACTN</name>
<dbReference type="Pfam" id="PF02775">
    <property type="entry name" value="TPP_enzyme_C"/>
    <property type="match status" value="1"/>
</dbReference>
<evidence type="ECO:0000259" key="7">
    <source>
        <dbReference type="Pfam" id="PF02776"/>
    </source>
</evidence>
<feature type="region of interest" description="Disordered" evidence="4">
    <location>
        <begin position="1"/>
        <end position="20"/>
    </location>
</feature>
<comment type="similarity">
    <text evidence="1 3">Belongs to the TPP enzyme family.</text>
</comment>
<proteinExistence type="inferred from homology"/>
<dbReference type="Gene3D" id="3.40.50.1220">
    <property type="entry name" value="TPP-binding domain"/>
    <property type="match status" value="1"/>
</dbReference>
<reference evidence="8 9" key="1">
    <citation type="submission" date="2017-08" db="EMBL/GenBank/DDBJ databases">
        <title>Complete Genome Sequence of Streptomyces formicae KY5, the formicamycin producer.</title>
        <authorList>
            <person name="Holmes N.A."/>
            <person name="Devine R."/>
            <person name="Qin Z."/>
            <person name="Seipke R.F."/>
            <person name="Wilkinson B."/>
            <person name="Hutchings M.I."/>
        </authorList>
    </citation>
    <scope>NUCLEOTIDE SEQUENCE [LARGE SCALE GENOMIC DNA]</scope>
    <source>
        <strain evidence="8 9">KY5</strain>
    </source>
</reference>
<feature type="compositionally biased region" description="Pro residues" evidence="4">
    <location>
        <begin position="1"/>
        <end position="14"/>
    </location>
</feature>
<feature type="domain" description="Thiamine pyrophosphate enzyme central" evidence="5">
    <location>
        <begin position="218"/>
        <end position="341"/>
    </location>
</feature>
<keyword evidence="2 3" id="KW-0786">Thiamine pyrophosphate</keyword>
<dbReference type="InterPro" id="IPR011766">
    <property type="entry name" value="TPP_enzyme_TPP-bd"/>
</dbReference>
<protein>
    <submittedName>
        <fullName evidence="8">Benzoylformate decarboxylase</fullName>
        <ecNumber evidence="8">4.1.1.7</ecNumber>
    </submittedName>
</protein>
<evidence type="ECO:0000259" key="6">
    <source>
        <dbReference type="Pfam" id="PF02775"/>
    </source>
</evidence>
<evidence type="ECO:0000313" key="9">
    <source>
        <dbReference type="Proteomes" id="UP000221011"/>
    </source>
</evidence>
<gene>
    <name evidence="8" type="ORF">KY5_7485</name>
</gene>
<dbReference type="GO" id="GO:0003984">
    <property type="term" value="F:acetolactate synthase activity"/>
    <property type="evidence" value="ECO:0007669"/>
    <property type="project" value="TreeGrafter"/>
</dbReference>
<feature type="domain" description="Thiamine pyrophosphate enzyme TPP-binding" evidence="6">
    <location>
        <begin position="402"/>
        <end position="539"/>
    </location>
</feature>
<organism evidence="8 9">
    <name type="scientific">Streptomyces formicae</name>
    <dbReference type="NCBI Taxonomy" id="1616117"/>
    <lineage>
        <taxon>Bacteria</taxon>
        <taxon>Bacillati</taxon>
        <taxon>Actinomycetota</taxon>
        <taxon>Actinomycetes</taxon>
        <taxon>Kitasatosporales</taxon>
        <taxon>Streptomycetaceae</taxon>
        <taxon>Streptomyces</taxon>
    </lineage>
</organism>
<dbReference type="EMBL" id="CP022685">
    <property type="protein sequence ID" value="ATL32503.1"/>
    <property type="molecule type" value="Genomic_DNA"/>
</dbReference>
<keyword evidence="9" id="KW-1185">Reference proteome</keyword>
<evidence type="ECO:0000256" key="3">
    <source>
        <dbReference type="RuleBase" id="RU362132"/>
    </source>
</evidence>
<evidence type="ECO:0000313" key="8">
    <source>
        <dbReference type="EMBL" id="ATL32503.1"/>
    </source>
</evidence>
<dbReference type="Gene3D" id="3.40.50.970">
    <property type="match status" value="2"/>
</dbReference>
<dbReference type="PANTHER" id="PTHR18968:SF133">
    <property type="entry name" value="BENZOYLFORMATE DECARBOXYLASE"/>
    <property type="match status" value="1"/>
</dbReference>
<dbReference type="GO" id="GO:0030976">
    <property type="term" value="F:thiamine pyrophosphate binding"/>
    <property type="evidence" value="ECO:0007669"/>
    <property type="project" value="InterPro"/>
</dbReference>
<dbReference type="KEGG" id="sfk:KY5_7485"/>
<dbReference type="SUPFAM" id="SSF52518">
    <property type="entry name" value="Thiamin diphosphate-binding fold (THDP-binding)"/>
    <property type="match status" value="2"/>
</dbReference>
<dbReference type="InterPro" id="IPR029061">
    <property type="entry name" value="THDP-binding"/>
</dbReference>
<dbReference type="SUPFAM" id="SSF52467">
    <property type="entry name" value="DHS-like NAD/FAD-binding domain"/>
    <property type="match status" value="1"/>
</dbReference>
<evidence type="ECO:0000256" key="2">
    <source>
        <dbReference type="ARBA" id="ARBA00023052"/>
    </source>
</evidence>
<dbReference type="InterPro" id="IPR012000">
    <property type="entry name" value="Thiamin_PyroP_enz_cen_dom"/>
</dbReference>
<dbReference type="CDD" id="cd07035">
    <property type="entry name" value="TPP_PYR_POX_like"/>
    <property type="match status" value="1"/>
</dbReference>
<accession>A0A291QM09</accession>
<dbReference type="EC" id="4.1.1.7" evidence="8"/>
<keyword evidence="8" id="KW-0456">Lyase</keyword>
<evidence type="ECO:0000259" key="5">
    <source>
        <dbReference type="Pfam" id="PF00205"/>
    </source>
</evidence>
<sequence>MPTPVPPASTPPTGDPSTDITGAELVLRVLRDEGVRHVFGNPGTTELPLIQRLASQRDIQYVLALQEASAVAMADGHARVTGRPAFVNLHAAAGLGNGMGALTNAAAARVPLVVTAGQQDLRHLIHEPVLAGDLTGLARATVKWSHEVSTRTELGTALHQAFRIAQAPPAGPVFLSLPMNLLDEVGPPPPRRTTIRYAAAAPVGDLAKLLNETPRDDIALVFGDELARLAPAEGLALAERLGTPVWGTGWPATNPFPTRHPLWRGYLPTHVPGIREALAPYRLVVIAGAQPFSLYYPYAPGPLLSDRTQVAQITEDPSAPGRDTPVDMALHGQLRPTLRELLDSLPSEGEAGYASQDPSRHGPELPALDLPSLARVLAATLPDGAIVCDEAPQAARHIRAALDLRRANQYQWVAGGLGWAMPAAVGVSLARDRAAVLCTVGDGAAMYCPQALWTAARLELPIGFVVANNREYRVLKDNWRQRDPRPPRHLGMDLDRPAVDFVALSHSMGVPAGRAGSTGELTETLTDGYRTGRPFLVQVDL</sequence>
<dbReference type="GO" id="GO:0050695">
    <property type="term" value="F:benzoylformate decarboxylase activity"/>
    <property type="evidence" value="ECO:0007669"/>
    <property type="project" value="UniProtKB-EC"/>
</dbReference>
<dbReference type="AlphaFoldDB" id="A0A291QM09"/>
<dbReference type="Pfam" id="PF00205">
    <property type="entry name" value="TPP_enzyme_M"/>
    <property type="match status" value="1"/>
</dbReference>
<dbReference type="Proteomes" id="UP000221011">
    <property type="component" value="Chromosome"/>
</dbReference>
<dbReference type="Pfam" id="PF02776">
    <property type="entry name" value="TPP_enzyme_N"/>
    <property type="match status" value="1"/>
</dbReference>